<name>A0A1G5RXD9_PSEXY</name>
<reference evidence="1 2" key="1">
    <citation type="submission" date="2016-10" db="EMBL/GenBank/DDBJ databases">
        <authorList>
            <person name="de Groot N.N."/>
        </authorList>
    </citation>
    <scope>NUCLEOTIDE SEQUENCE [LARGE SCALE GENOMIC DNA]</scope>
    <source>
        <strain evidence="1 2">DSM 10317</strain>
    </source>
</reference>
<dbReference type="AlphaFoldDB" id="A0A1G5RXD9"/>
<gene>
    <name evidence="1" type="ORF">SAMN02910350_01391</name>
</gene>
<proteinExistence type="predicted"/>
<organism evidence="1 2">
    <name type="scientific">Pseudobutyrivibrio xylanivorans</name>
    <dbReference type="NCBI Taxonomy" id="185007"/>
    <lineage>
        <taxon>Bacteria</taxon>
        <taxon>Bacillati</taxon>
        <taxon>Bacillota</taxon>
        <taxon>Clostridia</taxon>
        <taxon>Lachnospirales</taxon>
        <taxon>Lachnospiraceae</taxon>
        <taxon>Pseudobutyrivibrio</taxon>
    </lineage>
</organism>
<protein>
    <submittedName>
        <fullName evidence="1">Uncharacterized protein</fullName>
    </submittedName>
</protein>
<dbReference type="EMBL" id="FMWK01000006">
    <property type="protein sequence ID" value="SCZ78676.1"/>
    <property type="molecule type" value="Genomic_DNA"/>
</dbReference>
<dbReference type="SUPFAM" id="SSF53756">
    <property type="entry name" value="UDP-Glycosyltransferase/glycogen phosphorylase"/>
    <property type="match status" value="1"/>
</dbReference>
<sequence length="472" mass="54627">MMKEPTIENFLEFEKKYKCNSIKVEGMPIWSLYRYEIHNEIKKQTVGRTAEGSEPPINKKDLLTMALNALKPFNYRNVDVLFVCDGRRSKNADTGVYENIYLDEISKKFNSVILEQPENRKHSTPNGMDNVYFTDRVAFKTNLAVKLSTKFNTPKRKRYEAGVRAAFTDIFKAIKEEFGPDITDKMVDEMVDRMYYYEITKKYCGKILDKAQPKLIVELCYYLINNFAMSELGKERGIPTAEYAHGFAFPTHTPMQFNPEERISVLPDYHLTYSKSQEDEVHFPDNVKLVPVGFPFFERERDRYKAKYPREEKTIVFISALAEGEQISKMAAEVSEALGDEYRVIYKLHPKEFGYYKERFPWLANSKVEVIDNSENHMFRYLAESGTIVCTRTAALQEGIGFGCRVILLNFGDTALNLKTLIEKENIPLVDTAEEITDLIKNNKAAFVNPNGMYEPNAIENLTRFISEIMMN</sequence>
<evidence type="ECO:0000313" key="2">
    <source>
        <dbReference type="Proteomes" id="UP000199428"/>
    </source>
</evidence>
<evidence type="ECO:0000313" key="1">
    <source>
        <dbReference type="EMBL" id="SCZ78676.1"/>
    </source>
</evidence>
<accession>A0A1G5RXD9</accession>
<dbReference type="Proteomes" id="UP000199428">
    <property type="component" value="Unassembled WGS sequence"/>
</dbReference>
<dbReference type="RefSeq" id="WP_143001184.1">
    <property type="nucleotide sequence ID" value="NZ_FMWK01000006.1"/>
</dbReference>